<evidence type="ECO:0000313" key="2">
    <source>
        <dbReference type="Proteomes" id="UP000249723"/>
    </source>
</evidence>
<sequence length="110" mass="12411">MQLRSFSFEFLHVSPVSITGLADLPATLSKNWCIETALPFPRDGARDRESRPGRRGALRSLLLQYYGTALKHLCSMLHLCNLNMHVCSPHHVTSLHFDLVLPGKLLLFRA</sequence>
<accession>A0A2X0KRG6</accession>
<organism evidence="1 2">
    <name type="scientific">Microbotryum saponariae</name>
    <dbReference type="NCBI Taxonomy" id="289078"/>
    <lineage>
        <taxon>Eukaryota</taxon>
        <taxon>Fungi</taxon>
        <taxon>Dikarya</taxon>
        <taxon>Basidiomycota</taxon>
        <taxon>Pucciniomycotina</taxon>
        <taxon>Microbotryomycetes</taxon>
        <taxon>Microbotryales</taxon>
        <taxon>Microbotryaceae</taxon>
        <taxon>Microbotryum</taxon>
    </lineage>
</organism>
<keyword evidence="2" id="KW-1185">Reference proteome</keyword>
<dbReference type="AlphaFoldDB" id="A0A2X0KRG6"/>
<dbReference type="Proteomes" id="UP000249723">
    <property type="component" value="Unassembled WGS sequence"/>
</dbReference>
<dbReference type="EMBL" id="FMWP01000014">
    <property type="protein sequence ID" value="SCZ90684.1"/>
    <property type="molecule type" value="Genomic_DNA"/>
</dbReference>
<reference evidence="2" key="1">
    <citation type="submission" date="2016-10" db="EMBL/GenBank/DDBJ databases">
        <authorList>
            <person name="Jeantristanb JTB J.-T."/>
            <person name="Ricardo R."/>
        </authorList>
    </citation>
    <scope>NUCLEOTIDE SEQUENCE [LARGE SCALE GENOMIC DNA]</scope>
</reference>
<name>A0A2X0KRG6_9BASI</name>
<evidence type="ECO:0000313" key="1">
    <source>
        <dbReference type="EMBL" id="SCZ90684.1"/>
    </source>
</evidence>
<gene>
    <name evidence="1" type="ORF">BZ3500_MVSOF-1268-A1-R1_CHR1-3G02147</name>
</gene>
<proteinExistence type="predicted"/>
<protein>
    <submittedName>
        <fullName evidence="1">BZ3500_MvSof-1268-A1-R1_Chr1-3g02147 protein</fullName>
    </submittedName>
</protein>